<dbReference type="Proteomes" id="UP001458880">
    <property type="component" value="Unassembled WGS sequence"/>
</dbReference>
<protein>
    <submittedName>
        <fullName evidence="1">Uncharacterized protein</fullName>
    </submittedName>
</protein>
<gene>
    <name evidence="1" type="ORF">QE152_g3450</name>
</gene>
<dbReference type="EMBL" id="JASPKY010000014">
    <property type="protein sequence ID" value="KAK9753274.1"/>
    <property type="molecule type" value="Genomic_DNA"/>
</dbReference>
<accession>A0AAW1N3T1</accession>
<evidence type="ECO:0000313" key="1">
    <source>
        <dbReference type="EMBL" id="KAK9753274.1"/>
    </source>
</evidence>
<name>A0AAW1N3T1_POPJA</name>
<organism evidence="1 2">
    <name type="scientific">Popillia japonica</name>
    <name type="common">Japanese beetle</name>
    <dbReference type="NCBI Taxonomy" id="7064"/>
    <lineage>
        <taxon>Eukaryota</taxon>
        <taxon>Metazoa</taxon>
        <taxon>Ecdysozoa</taxon>
        <taxon>Arthropoda</taxon>
        <taxon>Hexapoda</taxon>
        <taxon>Insecta</taxon>
        <taxon>Pterygota</taxon>
        <taxon>Neoptera</taxon>
        <taxon>Endopterygota</taxon>
        <taxon>Coleoptera</taxon>
        <taxon>Polyphaga</taxon>
        <taxon>Scarabaeiformia</taxon>
        <taxon>Scarabaeidae</taxon>
        <taxon>Rutelinae</taxon>
        <taxon>Popillia</taxon>
    </lineage>
</organism>
<reference evidence="1 2" key="1">
    <citation type="journal article" date="2024" name="BMC Genomics">
        <title>De novo assembly and annotation of Popillia japonica's genome with initial clues to its potential as an invasive pest.</title>
        <authorList>
            <person name="Cucini C."/>
            <person name="Boschi S."/>
            <person name="Funari R."/>
            <person name="Cardaioli E."/>
            <person name="Iannotti N."/>
            <person name="Marturano G."/>
            <person name="Paoli F."/>
            <person name="Bruttini M."/>
            <person name="Carapelli A."/>
            <person name="Frati F."/>
            <person name="Nardi F."/>
        </authorList>
    </citation>
    <scope>NUCLEOTIDE SEQUENCE [LARGE SCALE GENOMIC DNA]</scope>
    <source>
        <strain evidence="1">DMR45628</strain>
    </source>
</reference>
<keyword evidence="2" id="KW-1185">Reference proteome</keyword>
<comment type="caution">
    <text evidence="1">The sequence shown here is derived from an EMBL/GenBank/DDBJ whole genome shotgun (WGS) entry which is preliminary data.</text>
</comment>
<evidence type="ECO:0000313" key="2">
    <source>
        <dbReference type="Proteomes" id="UP001458880"/>
    </source>
</evidence>
<dbReference type="AlphaFoldDB" id="A0AAW1N3T1"/>
<sequence>MQEQVLVMWPILPDFDMACTTLPTWNAKWWSRPKLISESDIKPSQYSLHKVESAMNKRDWHKSLPLWGKRAWQSLQGGWGKRDGWGDSLYPAAEKRAWQNLQGGWGKRYAPDDTYTMRLAAALAEQEEQEPQISSDYSNDADFEPMDEEKRSWKSLSGSAWGKRADWTNFRGAWGKLTPIESISKNILKNLGSVEYWSIRFNISIYFYC</sequence>
<proteinExistence type="predicted"/>